<feature type="domain" description="PB1-like" evidence="3">
    <location>
        <begin position="525"/>
        <end position="608"/>
    </location>
</feature>
<evidence type="ECO:0000259" key="4">
    <source>
        <dbReference type="Pfam" id="PF26175"/>
    </source>
</evidence>
<protein>
    <submittedName>
        <fullName evidence="5">FAR1 DNA-binding domain protein</fullName>
    </submittedName>
</protein>
<dbReference type="ExpressionAtlas" id="A0A072UI16">
    <property type="expression patterns" value="differential"/>
</dbReference>
<evidence type="ECO:0000313" key="7">
    <source>
        <dbReference type="Proteomes" id="UP000002051"/>
    </source>
</evidence>
<organism evidence="5 7">
    <name type="scientific">Medicago truncatula</name>
    <name type="common">Barrel medic</name>
    <name type="synonym">Medicago tribuloides</name>
    <dbReference type="NCBI Taxonomy" id="3880"/>
    <lineage>
        <taxon>Eukaryota</taxon>
        <taxon>Viridiplantae</taxon>
        <taxon>Streptophyta</taxon>
        <taxon>Embryophyta</taxon>
        <taxon>Tracheophyta</taxon>
        <taxon>Spermatophyta</taxon>
        <taxon>Magnoliopsida</taxon>
        <taxon>eudicotyledons</taxon>
        <taxon>Gunneridae</taxon>
        <taxon>Pentapetalae</taxon>
        <taxon>rosids</taxon>
        <taxon>fabids</taxon>
        <taxon>Fabales</taxon>
        <taxon>Fabaceae</taxon>
        <taxon>Papilionoideae</taxon>
        <taxon>50 kb inversion clade</taxon>
        <taxon>NPAAA clade</taxon>
        <taxon>Hologalegina</taxon>
        <taxon>IRL clade</taxon>
        <taxon>Trifolieae</taxon>
        <taxon>Medicago</taxon>
    </lineage>
</organism>
<proteinExistence type="predicted"/>
<reference evidence="5 7" key="1">
    <citation type="journal article" date="2011" name="Nature">
        <title>The Medicago genome provides insight into the evolution of rhizobial symbioses.</title>
        <authorList>
            <person name="Young N.D."/>
            <person name="Debelle F."/>
            <person name="Oldroyd G.E."/>
            <person name="Geurts R."/>
            <person name="Cannon S.B."/>
            <person name="Udvardi M.K."/>
            <person name="Benedito V.A."/>
            <person name="Mayer K.F."/>
            <person name="Gouzy J."/>
            <person name="Schoof H."/>
            <person name="Van de Peer Y."/>
            <person name="Proost S."/>
            <person name="Cook D.R."/>
            <person name="Meyers B.C."/>
            <person name="Spannagl M."/>
            <person name="Cheung F."/>
            <person name="De Mita S."/>
            <person name="Krishnakumar V."/>
            <person name="Gundlach H."/>
            <person name="Zhou S."/>
            <person name="Mudge J."/>
            <person name="Bharti A.K."/>
            <person name="Murray J.D."/>
            <person name="Naoumkina M.A."/>
            <person name="Rosen B."/>
            <person name="Silverstein K.A."/>
            <person name="Tang H."/>
            <person name="Rombauts S."/>
            <person name="Zhao P.X."/>
            <person name="Zhou P."/>
            <person name="Barbe V."/>
            <person name="Bardou P."/>
            <person name="Bechner M."/>
            <person name="Bellec A."/>
            <person name="Berger A."/>
            <person name="Berges H."/>
            <person name="Bidwell S."/>
            <person name="Bisseling T."/>
            <person name="Choisne N."/>
            <person name="Couloux A."/>
            <person name="Denny R."/>
            <person name="Deshpande S."/>
            <person name="Dai X."/>
            <person name="Doyle J.J."/>
            <person name="Dudez A.M."/>
            <person name="Farmer A.D."/>
            <person name="Fouteau S."/>
            <person name="Franken C."/>
            <person name="Gibelin C."/>
            <person name="Gish J."/>
            <person name="Goldstein S."/>
            <person name="Gonzalez A.J."/>
            <person name="Green P.J."/>
            <person name="Hallab A."/>
            <person name="Hartog M."/>
            <person name="Hua A."/>
            <person name="Humphray S.J."/>
            <person name="Jeong D.H."/>
            <person name="Jing Y."/>
            <person name="Jocker A."/>
            <person name="Kenton S.M."/>
            <person name="Kim D.J."/>
            <person name="Klee K."/>
            <person name="Lai H."/>
            <person name="Lang C."/>
            <person name="Lin S."/>
            <person name="Macmil S.L."/>
            <person name="Magdelenat G."/>
            <person name="Matthews L."/>
            <person name="McCorrison J."/>
            <person name="Monaghan E.L."/>
            <person name="Mun J.H."/>
            <person name="Najar F.Z."/>
            <person name="Nicholson C."/>
            <person name="Noirot C."/>
            <person name="O'Bleness M."/>
            <person name="Paule C.R."/>
            <person name="Poulain J."/>
            <person name="Prion F."/>
            <person name="Qin B."/>
            <person name="Qu C."/>
            <person name="Retzel E.F."/>
            <person name="Riddle C."/>
            <person name="Sallet E."/>
            <person name="Samain S."/>
            <person name="Samson N."/>
            <person name="Sanders I."/>
            <person name="Saurat O."/>
            <person name="Scarpelli C."/>
            <person name="Schiex T."/>
            <person name="Segurens B."/>
            <person name="Severin A.J."/>
            <person name="Sherrier D.J."/>
            <person name="Shi R."/>
            <person name="Sims S."/>
            <person name="Singer S.R."/>
            <person name="Sinharoy S."/>
            <person name="Sterck L."/>
            <person name="Viollet A."/>
            <person name="Wang B.B."/>
            <person name="Wang K."/>
            <person name="Wang M."/>
            <person name="Wang X."/>
            <person name="Warfsmann J."/>
            <person name="Weissenbach J."/>
            <person name="White D.D."/>
            <person name="White J.D."/>
            <person name="Wiley G.B."/>
            <person name="Wincker P."/>
            <person name="Xing Y."/>
            <person name="Yang L."/>
            <person name="Yao Z."/>
            <person name="Ying F."/>
            <person name="Zhai J."/>
            <person name="Zhou L."/>
            <person name="Zuber A."/>
            <person name="Denarie J."/>
            <person name="Dixon R.A."/>
            <person name="May G.D."/>
            <person name="Schwartz D.C."/>
            <person name="Rogers J."/>
            <person name="Quetier F."/>
            <person name="Town C.D."/>
            <person name="Roe B.A."/>
        </authorList>
    </citation>
    <scope>NUCLEOTIDE SEQUENCE [LARGE SCALE GENOMIC DNA]</scope>
    <source>
        <strain evidence="5">A17</strain>
        <strain evidence="6 7">cv. Jemalong A17</strain>
    </source>
</reference>
<evidence type="ECO:0000256" key="1">
    <source>
        <dbReference type="SAM" id="MobiDB-lite"/>
    </source>
</evidence>
<dbReference type="HOGENOM" id="CLU_411272_0_0_1"/>
<feature type="compositionally biased region" description="Basic residues" evidence="1">
    <location>
        <begin position="484"/>
        <end position="496"/>
    </location>
</feature>
<keyword evidence="7" id="KW-1185">Reference proteome</keyword>
<accession>A0A072UI16</accession>
<dbReference type="PANTHER" id="PTHR47718">
    <property type="entry name" value="OS01G0519700 PROTEIN"/>
    <property type="match status" value="1"/>
</dbReference>
<dbReference type="EnsemblPlants" id="KEH29354">
    <property type="protein sequence ID" value="KEH29354"/>
    <property type="gene ID" value="MTR_4g035820"/>
</dbReference>
<reference evidence="5 7" key="2">
    <citation type="journal article" date="2014" name="BMC Genomics">
        <title>An improved genome release (version Mt4.0) for the model legume Medicago truncatula.</title>
        <authorList>
            <person name="Tang H."/>
            <person name="Krishnakumar V."/>
            <person name="Bidwell S."/>
            <person name="Rosen B."/>
            <person name="Chan A."/>
            <person name="Zhou S."/>
            <person name="Gentzbittel L."/>
            <person name="Childs K.L."/>
            <person name="Yandell M."/>
            <person name="Gundlach H."/>
            <person name="Mayer K.F."/>
            <person name="Schwartz D.C."/>
            <person name="Town C.D."/>
        </authorList>
    </citation>
    <scope>GENOME REANNOTATION</scope>
    <source>
        <strain evidence="5">A17</strain>
        <strain evidence="6 7">cv. Jemalong A17</strain>
    </source>
</reference>
<feature type="region of interest" description="Disordered" evidence="1">
    <location>
        <begin position="476"/>
        <end position="497"/>
    </location>
</feature>
<dbReference type="AlphaFoldDB" id="A0A072UI16"/>
<dbReference type="InterPro" id="IPR004330">
    <property type="entry name" value="FAR1_DNA_bnd_dom"/>
</dbReference>
<dbReference type="PANTHER" id="PTHR47718:SF9">
    <property type="entry name" value="PROTEIN FAR1-RELATED SEQUENCE"/>
    <property type="match status" value="1"/>
</dbReference>
<dbReference type="EMBL" id="CM001220">
    <property type="protein sequence ID" value="KEH29354.1"/>
    <property type="molecule type" value="Genomic_DNA"/>
</dbReference>
<dbReference type="Pfam" id="PF03101">
    <property type="entry name" value="FAR1"/>
    <property type="match status" value="1"/>
</dbReference>
<sequence length="668" mass="77895">MDNISATKTNNKISFDLNEYPIEDIFIDNGSSEIISEQLDHNLVENVEKENSVLSLNNGTNEEVDKDGTETNCVPFVGQIFLSEEEAYVFYKRYAYQQGFSIKKGRFVKKNGVICRRDIFCHREGKASLKIMEPSKEQRNRQSSKCECKAHLRIKLQKSHDMFPTEWRVTSFIVEHNHGLLTQTEVRFLPAYRIILEDDRECIFLLKEGGLSVRQIMRVIELEKNVKHGYLPYTEKDIRNLYVKANKKIEGSDVMDLLKYCEGAKKTSSKFQYAYTLDEERRLEHIFWSSASCFDWYQKYGDVVVFDTTYKVNSYEMPFGIFCGNYWALAYLRDHFFGGMTTTGRSESINAFIKRFINSHTSLTDFAKQVDVAIDDIKQKEDHDIMLEKCKGSNMKLMSPLQEQAHCVLTRFSFQKFQEELASIFLHKDCHEIPSNYLPSRWLLQVSYDDNDVESQVNVVGEEQVLDCNNEPQPQHVVLCPPKSKPKGRPKRRRLKGGKELSHNMNTVDYAEEYAYHLEWNFYKMNEDISLIMYHGGRFVRNGRGNREYTGKGRRVWDVDTYLVCIPDLKKMVVECGNYGNVEGMQWMRKEFGEDYDLGLRPLSVDSDGLIPAVQEVMPGVAHRYCGMHLWKNFTKNWKDKELRGVVWDCAKSTTVSQFNRYMDRVKG</sequence>
<keyword evidence="5" id="KW-0238">DNA-binding</keyword>
<dbReference type="GO" id="GO:0003677">
    <property type="term" value="F:DNA binding"/>
    <property type="evidence" value="ECO:0007669"/>
    <property type="project" value="UniProtKB-KW"/>
</dbReference>
<evidence type="ECO:0000259" key="2">
    <source>
        <dbReference type="Pfam" id="PF03101"/>
    </source>
</evidence>
<evidence type="ECO:0000259" key="3">
    <source>
        <dbReference type="Pfam" id="PF26130"/>
    </source>
</evidence>
<name>A0A072UI16_MEDTR</name>
<gene>
    <name evidence="5" type="ordered locus">MTR_4g035820</name>
</gene>
<dbReference type="STRING" id="3880.A0A072UI16"/>
<evidence type="ECO:0000313" key="5">
    <source>
        <dbReference type="EMBL" id="KEH29354.1"/>
    </source>
</evidence>
<feature type="domain" description="FAR1" evidence="2">
    <location>
        <begin position="90"/>
        <end position="181"/>
    </location>
</feature>
<dbReference type="Pfam" id="PF26175">
    <property type="entry name" value="HTH_FAR1"/>
    <property type="match status" value="1"/>
</dbReference>
<dbReference type="InterPro" id="IPR058594">
    <property type="entry name" value="PB1-like_dom_pln"/>
</dbReference>
<reference evidence="6" key="3">
    <citation type="submission" date="2015-04" db="UniProtKB">
        <authorList>
            <consortium name="EnsemblPlants"/>
        </authorList>
    </citation>
    <scope>IDENTIFICATION</scope>
    <source>
        <strain evidence="6">cv. Jemalong A17</strain>
    </source>
</reference>
<feature type="domain" description="FAR1-related sequence 11-like HTH-like" evidence="4">
    <location>
        <begin position="195"/>
        <end position="245"/>
    </location>
</feature>
<dbReference type="Pfam" id="PF26130">
    <property type="entry name" value="PB1-like"/>
    <property type="match status" value="1"/>
</dbReference>
<evidence type="ECO:0000313" key="6">
    <source>
        <dbReference type="EnsemblPlants" id="KEH29354"/>
    </source>
</evidence>
<dbReference type="Proteomes" id="UP000002051">
    <property type="component" value="Chromosome 4"/>
</dbReference>
<dbReference type="InterPro" id="IPR058778">
    <property type="entry name" value="HTH_FAR1-11-like"/>
</dbReference>